<name>A0A0K2UWF9_LEPSM</name>
<reference evidence="1" key="1">
    <citation type="submission" date="2014-05" db="EMBL/GenBank/DDBJ databases">
        <authorList>
            <person name="Chronopoulou M."/>
        </authorList>
    </citation>
    <scope>NUCLEOTIDE SEQUENCE</scope>
    <source>
        <tissue evidence="1">Whole organism</tissue>
    </source>
</reference>
<evidence type="ECO:0000313" key="1">
    <source>
        <dbReference type="EMBL" id="CDW42036.1"/>
    </source>
</evidence>
<dbReference type="EMBL" id="HACA01024675">
    <property type="protein sequence ID" value="CDW42036.1"/>
    <property type="molecule type" value="Transcribed_RNA"/>
</dbReference>
<dbReference type="AlphaFoldDB" id="A0A0K2UWF9"/>
<accession>A0A0K2UWF9</accession>
<sequence>MMYFIIDIFYFVTLKDKNCHFLEKISSVIHHNTYCGL</sequence>
<organism evidence="1">
    <name type="scientific">Lepeophtheirus salmonis</name>
    <name type="common">Salmon louse</name>
    <name type="synonym">Caligus salmonis</name>
    <dbReference type="NCBI Taxonomy" id="72036"/>
    <lineage>
        <taxon>Eukaryota</taxon>
        <taxon>Metazoa</taxon>
        <taxon>Ecdysozoa</taxon>
        <taxon>Arthropoda</taxon>
        <taxon>Crustacea</taxon>
        <taxon>Multicrustacea</taxon>
        <taxon>Hexanauplia</taxon>
        <taxon>Copepoda</taxon>
        <taxon>Siphonostomatoida</taxon>
        <taxon>Caligidae</taxon>
        <taxon>Lepeophtheirus</taxon>
    </lineage>
</organism>
<proteinExistence type="predicted"/>
<protein>
    <submittedName>
        <fullName evidence="1">Uncharacterized protein</fullName>
    </submittedName>
</protein>